<dbReference type="OrthoDB" id="428658at2759"/>
<reference evidence="2 3" key="1">
    <citation type="submission" date="2025-04" db="UniProtKB">
        <authorList>
            <consortium name="RefSeq"/>
        </authorList>
    </citation>
    <scope>IDENTIFICATION</scope>
</reference>
<dbReference type="AlphaFoldDB" id="A0A6I9WJE2"/>
<protein>
    <submittedName>
        <fullName evidence="2 3">mitochondrial RNA pseudouridine synthase RPUSD4-like</fullName>
    </submittedName>
</protein>
<dbReference type="RefSeq" id="XP_025075016.1">
    <property type="nucleotide sequence ID" value="XM_025219231.1"/>
</dbReference>
<evidence type="ECO:0000313" key="3">
    <source>
        <dbReference type="RefSeq" id="XP_011642897.1"/>
    </source>
</evidence>
<evidence type="ECO:0000313" key="1">
    <source>
        <dbReference type="Proteomes" id="UP000504615"/>
    </source>
</evidence>
<dbReference type="RefSeq" id="XP_025075017.1">
    <property type="nucleotide sequence ID" value="XM_025219232.1"/>
</dbReference>
<organism evidence="1 2">
    <name type="scientific">Pogonomyrmex barbatus</name>
    <name type="common">red harvester ant</name>
    <dbReference type="NCBI Taxonomy" id="144034"/>
    <lineage>
        <taxon>Eukaryota</taxon>
        <taxon>Metazoa</taxon>
        <taxon>Ecdysozoa</taxon>
        <taxon>Arthropoda</taxon>
        <taxon>Hexapoda</taxon>
        <taxon>Insecta</taxon>
        <taxon>Pterygota</taxon>
        <taxon>Neoptera</taxon>
        <taxon>Endopterygota</taxon>
        <taxon>Hymenoptera</taxon>
        <taxon>Apocrita</taxon>
        <taxon>Aculeata</taxon>
        <taxon>Formicoidea</taxon>
        <taxon>Formicidae</taxon>
        <taxon>Myrmicinae</taxon>
        <taxon>Pogonomyrmex</taxon>
    </lineage>
</organism>
<name>A0A6I9WJE2_9HYME</name>
<accession>A0A6I9WJE2</accession>
<dbReference type="RefSeq" id="XP_011642897.1">
    <property type="nucleotide sequence ID" value="XM_011644595.2"/>
</dbReference>
<dbReference type="KEGG" id="pbar:105430852"/>
<gene>
    <name evidence="2 3 4 5" type="primary">LOC105430852</name>
</gene>
<dbReference type="RefSeq" id="XP_011642896.1">
    <property type="nucleotide sequence ID" value="XM_011644594.1"/>
</dbReference>
<evidence type="ECO:0000313" key="4">
    <source>
        <dbReference type="RefSeq" id="XP_025075016.1"/>
    </source>
</evidence>
<evidence type="ECO:0000313" key="2">
    <source>
        <dbReference type="RefSeq" id="XP_011642896.1"/>
    </source>
</evidence>
<dbReference type="GeneID" id="105430852"/>
<dbReference type="Gene3D" id="3.30.2350.10">
    <property type="entry name" value="Pseudouridine synthase"/>
    <property type="match status" value="1"/>
</dbReference>
<sequence>MKSTLTMFRSARISEFTTTFRTLYRNYYTTEKILERENTETKEIHPYRRIHPWKSEREFVDDLLKNVIYNADGIIAINKPYGIPLINKTTKSNKDIYSTYKIVGAVDYTIKDVLPYLAKELNVPILIPCLGSEKYMSGVYIFGINDNVCNQIELAKRRTNGKYKKYWTVTIRVPNEIKGNYHLAMMLKSSVLGDKKPIILSQWSNNMAKKDQIQILNISHKVLSNSMHNLSSLLEIESSSRKWNAIKLFASTMLYSPILGDNIHGSRVQEIMGTWMKVNPFAESCWELPKINRQLLDLLNITPNQQEIIPTHIHLRSVHLIFGKEKRDLVIQAPLIDPFDWTCKQLMFKIPVEARNIDQENEKN</sequence>
<evidence type="ECO:0000313" key="5">
    <source>
        <dbReference type="RefSeq" id="XP_025075017.1"/>
    </source>
</evidence>
<proteinExistence type="predicted"/>
<dbReference type="Proteomes" id="UP000504615">
    <property type="component" value="Unplaced"/>
</dbReference>
<keyword evidence="1" id="KW-1185">Reference proteome</keyword>